<gene>
    <name evidence="1" type="ORF">S01H4_29435</name>
</gene>
<proteinExistence type="predicted"/>
<accession>X1BFB2</accession>
<name>X1BFB2_9ZZZZ</name>
<feature type="non-terminal residue" evidence="1">
    <location>
        <position position="1"/>
    </location>
</feature>
<reference evidence="1" key="1">
    <citation type="journal article" date="2014" name="Front. Microbiol.">
        <title>High frequency of phylogenetically diverse reductive dehalogenase-homologous genes in deep subseafloor sedimentary metagenomes.</title>
        <authorList>
            <person name="Kawai M."/>
            <person name="Futagami T."/>
            <person name="Toyoda A."/>
            <person name="Takaki Y."/>
            <person name="Nishi S."/>
            <person name="Hori S."/>
            <person name="Arai W."/>
            <person name="Tsubouchi T."/>
            <person name="Morono Y."/>
            <person name="Uchiyama I."/>
            <person name="Ito T."/>
            <person name="Fujiyama A."/>
            <person name="Inagaki F."/>
            <person name="Takami H."/>
        </authorList>
    </citation>
    <scope>NUCLEOTIDE SEQUENCE</scope>
    <source>
        <strain evidence="1">Expedition CK06-06</strain>
    </source>
</reference>
<sequence>VFEVTAPQFAMLFKIFSRFKALKQEEAIFKVADSVILFKKIQV</sequence>
<dbReference type="EMBL" id="BART01015061">
    <property type="protein sequence ID" value="GAG79897.1"/>
    <property type="molecule type" value="Genomic_DNA"/>
</dbReference>
<comment type="caution">
    <text evidence="1">The sequence shown here is derived from an EMBL/GenBank/DDBJ whole genome shotgun (WGS) entry which is preliminary data.</text>
</comment>
<feature type="non-terminal residue" evidence="1">
    <location>
        <position position="43"/>
    </location>
</feature>
<dbReference type="AlphaFoldDB" id="X1BFB2"/>
<organism evidence="1">
    <name type="scientific">marine sediment metagenome</name>
    <dbReference type="NCBI Taxonomy" id="412755"/>
    <lineage>
        <taxon>unclassified sequences</taxon>
        <taxon>metagenomes</taxon>
        <taxon>ecological metagenomes</taxon>
    </lineage>
</organism>
<protein>
    <submittedName>
        <fullName evidence="1">Uncharacterized protein</fullName>
    </submittedName>
</protein>
<evidence type="ECO:0000313" key="1">
    <source>
        <dbReference type="EMBL" id="GAG79897.1"/>
    </source>
</evidence>